<evidence type="ECO:0000259" key="8">
    <source>
        <dbReference type="Pfam" id="PF02770"/>
    </source>
</evidence>
<dbReference type="PANTHER" id="PTHR48083:SF1">
    <property type="entry name" value="DEHYDROGENASE, PUTATIVE (AFU_ORTHOLOGUE AFUA_7G06510)-RELATED"/>
    <property type="match status" value="1"/>
</dbReference>
<dbReference type="Gene3D" id="1.10.540.10">
    <property type="entry name" value="Acyl-CoA dehydrogenase/oxidase, N-terminal domain"/>
    <property type="match status" value="1"/>
</dbReference>
<evidence type="ECO:0000259" key="7">
    <source>
        <dbReference type="Pfam" id="PF00441"/>
    </source>
</evidence>
<dbReference type="Pfam" id="PF00441">
    <property type="entry name" value="Acyl-CoA_dh_1"/>
    <property type="match status" value="1"/>
</dbReference>
<dbReference type="GO" id="GO:0005737">
    <property type="term" value="C:cytoplasm"/>
    <property type="evidence" value="ECO:0007669"/>
    <property type="project" value="TreeGrafter"/>
</dbReference>
<dbReference type="KEGG" id="sacd:HS1genome_0440"/>
<dbReference type="RefSeq" id="WP_126449344.1">
    <property type="nucleotide sequence ID" value="NZ_AP018553.1"/>
</dbReference>
<evidence type="ECO:0000313" key="11">
    <source>
        <dbReference type="EMBL" id="GGU00142.1"/>
    </source>
</evidence>
<organism evidence="10 12">
    <name type="scientific">Sulfodiicoccus acidiphilus</name>
    <dbReference type="NCBI Taxonomy" id="1670455"/>
    <lineage>
        <taxon>Archaea</taxon>
        <taxon>Thermoproteota</taxon>
        <taxon>Thermoprotei</taxon>
        <taxon>Sulfolobales</taxon>
        <taxon>Sulfolobaceae</taxon>
        <taxon>Sulfodiicoccus</taxon>
    </lineage>
</organism>
<dbReference type="PANTHER" id="PTHR48083">
    <property type="entry name" value="MEDIUM-CHAIN SPECIFIC ACYL-COA DEHYDROGENASE, MITOCHONDRIAL-RELATED"/>
    <property type="match status" value="1"/>
</dbReference>
<protein>
    <submittedName>
        <fullName evidence="10">Acyl-CoA dehydrogenase</fullName>
    </submittedName>
</protein>
<dbReference type="InterPro" id="IPR037069">
    <property type="entry name" value="AcylCoA_DH/ox_N_sf"/>
</dbReference>
<evidence type="ECO:0000313" key="10">
    <source>
        <dbReference type="EMBL" id="BBD72051.1"/>
    </source>
</evidence>
<dbReference type="GO" id="GO:0033539">
    <property type="term" value="P:fatty acid beta-oxidation using acyl-CoA dehydrogenase"/>
    <property type="evidence" value="ECO:0007669"/>
    <property type="project" value="TreeGrafter"/>
</dbReference>
<evidence type="ECO:0000256" key="4">
    <source>
        <dbReference type="ARBA" id="ARBA00022827"/>
    </source>
</evidence>
<dbReference type="SUPFAM" id="SSF56645">
    <property type="entry name" value="Acyl-CoA dehydrogenase NM domain-like"/>
    <property type="match status" value="1"/>
</dbReference>
<dbReference type="InterPro" id="IPR046373">
    <property type="entry name" value="Acyl-CoA_Oxase/DH_mid-dom_sf"/>
</dbReference>
<dbReference type="EMBL" id="BMQS01000016">
    <property type="protein sequence ID" value="GGU00142.1"/>
    <property type="molecule type" value="Genomic_DNA"/>
</dbReference>
<evidence type="ECO:0000256" key="6">
    <source>
        <dbReference type="RuleBase" id="RU362125"/>
    </source>
</evidence>
<feature type="domain" description="Acyl-CoA dehydrogenase/oxidase N-terminal" evidence="9">
    <location>
        <begin position="5"/>
        <end position="116"/>
    </location>
</feature>
<accession>A0A348B1J9</accession>
<reference evidence="11" key="1">
    <citation type="journal article" date="2014" name="Int. J. Syst. Evol. Microbiol.">
        <title>Complete genome sequence of Corynebacterium casei LMG S-19264T (=DSM 44701T), isolated from a smear-ripened cheese.</title>
        <authorList>
            <consortium name="US DOE Joint Genome Institute (JGI-PGF)"/>
            <person name="Walter F."/>
            <person name="Albersmeier A."/>
            <person name="Kalinowski J."/>
            <person name="Ruckert C."/>
        </authorList>
    </citation>
    <scope>NUCLEOTIDE SEQUENCE</scope>
    <source>
        <strain evidence="11">JCM 31740</strain>
    </source>
</reference>
<dbReference type="SUPFAM" id="SSF47203">
    <property type="entry name" value="Acyl-CoA dehydrogenase C-terminal domain-like"/>
    <property type="match status" value="1"/>
</dbReference>
<dbReference type="InterPro" id="IPR006091">
    <property type="entry name" value="Acyl-CoA_Oxase/DH_mid-dom"/>
</dbReference>
<dbReference type="EMBL" id="AP018553">
    <property type="protein sequence ID" value="BBD72051.1"/>
    <property type="molecule type" value="Genomic_DNA"/>
</dbReference>
<reference evidence="10" key="3">
    <citation type="journal article" date="2019" name="BMC Res. Notes">
        <title>Complete genome sequence of the Sulfodiicoccus acidiphilus strain HS-1T, the first crenarchaeon that lacks polB3, isolated from an acidic hot spring in Ohwaku-dani, Hakone, Japan.</title>
        <authorList>
            <person name="Sakai H.D."/>
            <person name="Kurosawa N."/>
        </authorList>
    </citation>
    <scope>NUCLEOTIDE SEQUENCE</scope>
    <source>
        <strain evidence="10">HS-1</strain>
    </source>
</reference>
<evidence type="ECO:0000259" key="9">
    <source>
        <dbReference type="Pfam" id="PF02771"/>
    </source>
</evidence>
<sequence length="385" mass="42111">MYDSETLELMLDATRELSKSFPESYWVKHDKQALFPSEFMEAVRNAGLNYLLLPKELGGLGLELKDYLKVLRTLTTSTSMDAGDLVMAYNVFGVLPLRLLGNSEQLEKFLPTIMNGSANPCVAITEPGAGVDTLSITTRAEYKAGEYIITGRKVWTTMAGVSRMMILLARTGENNRRDPNSLTLFLLDPSSHRGLKCTRIDDIALKSLGSYEVVFDNVSVPEEAVLGKPNEGWRNLARILNAERVSTATLGVGLAELVINKTVEYTKVRKTFGKPIGANQAIQFPLAEAKMLSEAGWRMAQEAAMKLDLGENAAFEANSAAFITAKAAFLAADAAMQAFGGMAFGSDTGVEMHWRNARLLRVGPVPEQMTLAYVSHNVLGLPRSF</sequence>
<keyword evidence="5 6" id="KW-0560">Oxidoreductase</keyword>
<gene>
    <name evidence="11" type="ORF">GCM10007116_16810</name>
    <name evidence="10" type="ORF">HS1genome_0440</name>
</gene>
<dbReference type="GO" id="GO:0003995">
    <property type="term" value="F:acyl-CoA dehydrogenase activity"/>
    <property type="evidence" value="ECO:0007669"/>
    <property type="project" value="TreeGrafter"/>
</dbReference>
<dbReference type="InterPro" id="IPR009100">
    <property type="entry name" value="AcylCoA_DH/oxidase_NM_dom_sf"/>
</dbReference>
<dbReference type="Pfam" id="PF02770">
    <property type="entry name" value="Acyl-CoA_dh_M"/>
    <property type="match status" value="1"/>
</dbReference>
<dbReference type="InterPro" id="IPR009075">
    <property type="entry name" value="AcylCo_DH/oxidase_C"/>
</dbReference>
<dbReference type="PIRSF" id="PIRSF016578">
    <property type="entry name" value="HsaA"/>
    <property type="match status" value="1"/>
</dbReference>
<dbReference type="InterPro" id="IPR036250">
    <property type="entry name" value="AcylCo_DH-like_C"/>
</dbReference>
<dbReference type="Proteomes" id="UP000276741">
    <property type="component" value="Chromosome"/>
</dbReference>
<evidence type="ECO:0000313" key="12">
    <source>
        <dbReference type="Proteomes" id="UP000276741"/>
    </source>
</evidence>
<evidence type="ECO:0000256" key="3">
    <source>
        <dbReference type="ARBA" id="ARBA00022630"/>
    </source>
</evidence>
<dbReference type="CDD" id="cd00567">
    <property type="entry name" value="ACAD"/>
    <property type="match status" value="1"/>
</dbReference>
<dbReference type="AlphaFoldDB" id="A0A348B1J9"/>
<evidence type="ECO:0000256" key="2">
    <source>
        <dbReference type="ARBA" id="ARBA00009347"/>
    </source>
</evidence>
<dbReference type="GO" id="GO:0050660">
    <property type="term" value="F:flavin adenine dinucleotide binding"/>
    <property type="evidence" value="ECO:0007669"/>
    <property type="project" value="InterPro"/>
</dbReference>
<comment type="cofactor">
    <cofactor evidence="1 6">
        <name>FAD</name>
        <dbReference type="ChEBI" id="CHEBI:57692"/>
    </cofactor>
</comment>
<feature type="domain" description="Acyl-CoA dehydrogenase/oxidase C-terminal" evidence="7">
    <location>
        <begin position="230"/>
        <end position="363"/>
    </location>
</feature>
<dbReference type="Gene3D" id="2.40.110.10">
    <property type="entry name" value="Butyryl-CoA Dehydrogenase, subunit A, domain 2"/>
    <property type="match status" value="1"/>
</dbReference>
<dbReference type="OrthoDB" id="275197at2157"/>
<evidence type="ECO:0000256" key="1">
    <source>
        <dbReference type="ARBA" id="ARBA00001974"/>
    </source>
</evidence>
<feature type="domain" description="Acyl-CoA oxidase/dehydrogenase middle" evidence="8">
    <location>
        <begin position="121"/>
        <end position="218"/>
    </location>
</feature>
<dbReference type="InterPro" id="IPR050741">
    <property type="entry name" value="Acyl-CoA_dehydrogenase"/>
</dbReference>
<comment type="similarity">
    <text evidence="2 6">Belongs to the acyl-CoA dehydrogenase family.</text>
</comment>
<keyword evidence="4 6" id="KW-0274">FAD</keyword>
<keyword evidence="3 6" id="KW-0285">Flavoprotein</keyword>
<reference evidence="12" key="2">
    <citation type="submission" date="2018-04" db="EMBL/GenBank/DDBJ databases">
        <title>Complete genome sequence of Sulfodiicoccus acidiphilus strain HS-1.</title>
        <authorList>
            <person name="Sakai H.D."/>
            <person name="Kurosawa N."/>
        </authorList>
    </citation>
    <scope>NUCLEOTIDE SEQUENCE [LARGE SCALE GENOMIC DNA]</scope>
    <source>
        <strain evidence="12">HS-1</strain>
    </source>
</reference>
<proteinExistence type="inferred from homology"/>
<dbReference type="Proteomes" id="UP000616143">
    <property type="component" value="Unassembled WGS sequence"/>
</dbReference>
<dbReference type="Gene3D" id="1.20.140.10">
    <property type="entry name" value="Butyryl-CoA Dehydrogenase, subunit A, domain 3"/>
    <property type="match status" value="1"/>
</dbReference>
<evidence type="ECO:0000256" key="5">
    <source>
        <dbReference type="ARBA" id="ARBA00023002"/>
    </source>
</evidence>
<dbReference type="GeneID" id="38665944"/>
<reference evidence="11" key="4">
    <citation type="submission" date="2020-09" db="EMBL/GenBank/DDBJ databases">
        <authorList>
            <person name="Sun Q."/>
            <person name="Ohkuma M."/>
        </authorList>
    </citation>
    <scope>NUCLEOTIDE SEQUENCE</scope>
    <source>
        <strain evidence="11">JCM 31740</strain>
    </source>
</reference>
<dbReference type="InterPro" id="IPR013786">
    <property type="entry name" value="AcylCoA_DH/ox_N"/>
</dbReference>
<dbReference type="Pfam" id="PF02771">
    <property type="entry name" value="Acyl-CoA_dh_N"/>
    <property type="match status" value="1"/>
</dbReference>
<name>A0A348B1J9_9CREN</name>
<keyword evidence="12" id="KW-1185">Reference proteome</keyword>